<reference evidence="3" key="1">
    <citation type="journal article" date="2020" name="bioRxiv">
        <title>A rank-normalized archaeal taxonomy based on genome phylogeny resolves widespread incomplete and uneven classifications.</title>
        <authorList>
            <person name="Rinke C."/>
            <person name="Chuvochina M."/>
            <person name="Mussig A.J."/>
            <person name="Chaumeil P.-A."/>
            <person name="Waite D.W."/>
            <person name="Whitman W.B."/>
            <person name="Parks D.H."/>
            <person name="Hugenholtz P."/>
        </authorList>
    </citation>
    <scope>NUCLEOTIDE SEQUENCE</scope>
    <source>
        <strain evidence="3">UBA8849</strain>
    </source>
</reference>
<evidence type="ECO:0000256" key="2">
    <source>
        <dbReference type="SAM" id="MobiDB-lite"/>
    </source>
</evidence>
<accession>A0A832SUK3</accession>
<dbReference type="InterPro" id="IPR022803">
    <property type="entry name" value="Ribosomal_uL5_dom_sf"/>
</dbReference>
<comment type="similarity">
    <text evidence="1">Belongs to the UPF0201 family.</text>
</comment>
<feature type="compositionally biased region" description="Acidic residues" evidence="2">
    <location>
        <begin position="133"/>
        <end position="148"/>
    </location>
</feature>
<name>A0A832SUK3_9EURY</name>
<protein>
    <recommendedName>
        <fullName evidence="1">UPF0201 protein HA335_01245</fullName>
    </recommendedName>
</protein>
<dbReference type="Proteomes" id="UP000645676">
    <property type="component" value="Unassembled WGS sequence"/>
</dbReference>
<feature type="region of interest" description="Disordered" evidence="2">
    <location>
        <begin position="133"/>
        <end position="170"/>
    </location>
</feature>
<comment type="caution">
    <text evidence="3">The sequence shown here is derived from an EMBL/GenBank/DDBJ whole genome shotgun (WGS) entry which is preliminary data.</text>
</comment>
<evidence type="ECO:0000256" key="1">
    <source>
        <dbReference type="HAMAP-Rule" id="MF_01112"/>
    </source>
</evidence>
<dbReference type="HAMAP" id="MF_01112">
    <property type="entry name" value="UPF0201"/>
    <property type="match status" value="1"/>
</dbReference>
<dbReference type="SMR" id="A0A832SUK3"/>
<dbReference type="RefSeq" id="WP_010871088.1">
    <property type="nucleotide sequence ID" value="NC_000909.1"/>
</dbReference>
<evidence type="ECO:0000313" key="3">
    <source>
        <dbReference type="EMBL" id="HII59199.1"/>
    </source>
</evidence>
<dbReference type="Gene3D" id="3.30.1440.10">
    <property type="match status" value="1"/>
</dbReference>
<dbReference type="Pfam" id="PF01877">
    <property type="entry name" value="RNA_binding"/>
    <property type="match status" value="1"/>
</dbReference>
<dbReference type="InterPro" id="IPR002739">
    <property type="entry name" value="PAB1135-like"/>
</dbReference>
<organism evidence="3 4">
    <name type="scientific">Methanocaldococcus jannaschii</name>
    <dbReference type="NCBI Taxonomy" id="2190"/>
    <lineage>
        <taxon>Archaea</taxon>
        <taxon>Methanobacteriati</taxon>
        <taxon>Methanobacteriota</taxon>
        <taxon>Methanomada group</taxon>
        <taxon>Methanococci</taxon>
        <taxon>Methanococcales</taxon>
        <taxon>Methanocaldococcaceae</taxon>
        <taxon>Methanocaldococcus</taxon>
    </lineage>
</organism>
<dbReference type="SUPFAM" id="SSF55282">
    <property type="entry name" value="RL5-like"/>
    <property type="match status" value="1"/>
</dbReference>
<dbReference type="OMA" id="EAYVYPT"/>
<dbReference type="EMBL" id="DUJR01000005">
    <property type="protein sequence ID" value="HII59199.1"/>
    <property type="molecule type" value="Genomic_DNA"/>
</dbReference>
<dbReference type="PANTHER" id="PTHR39652">
    <property type="entry name" value="UPF0201 PROTEIN TK1335"/>
    <property type="match status" value="1"/>
</dbReference>
<evidence type="ECO:0000313" key="4">
    <source>
        <dbReference type="Proteomes" id="UP000645676"/>
    </source>
</evidence>
<sequence>MEVIIKAKVKPTEDKYKVKKAILNIFPKAKLTFIEKDNEFGEWEGKTKSVEKLKELLRSQSILDAARMVLEKGMTENATKFYLNKQAAYVGAVNFDIDTHGGIFVKILADENEDIMKIIKDIAPRTKGGVIINEDELEEEEEKEDSEEIKEGHKEENNLKIKVIDNSSGD</sequence>
<dbReference type="AlphaFoldDB" id="A0A832SUK3"/>
<gene>
    <name evidence="3" type="ORF">HA335_01245</name>
</gene>
<proteinExistence type="inferred from homology"/>
<dbReference type="PANTHER" id="PTHR39652:SF1">
    <property type="entry name" value="UPF0201 PROTEIN TK1335"/>
    <property type="match status" value="1"/>
</dbReference>
<feature type="compositionally biased region" description="Basic and acidic residues" evidence="2">
    <location>
        <begin position="149"/>
        <end position="163"/>
    </location>
</feature>